<dbReference type="VEuPathDB" id="VectorBase:BGLAX_035333"/>
<feature type="compositionally biased region" description="Basic and acidic residues" evidence="1">
    <location>
        <begin position="124"/>
        <end position="136"/>
    </location>
</feature>
<accession>A0A2C9LI69</accession>
<evidence type="ECO:0008006" key="4">
    <source>
        <dbReference type="Google" id="ProtNLM"/>
    </source>
</evidence>
<proteinExistence type="predicted"/>
<sequence length="662" mass="72677">MNGDSANKFISALVKSLQTLCHGYVEFNDGIEIIGHLYLNIDSGASFDYVVKEKVCKNAENSTVFVSKSFQAQAPAEECITRKDKDDEAVPVFEESSEMSPTTGTSRLQSAITSISNVLSGSQHDVHKSRMLDHSSHHSPVQNNGKRKREHNGSYSGLQPPYKYTTLQATPSTYFNTPSSSTKQVVDRNHSSEHFNNSSHAEFFGGDSNQSSGMGREDEDDLDLDVTFVKEEYESQRNSGQRGVSAGGASRLSQDPSSNQSNILHDGGTLGYQSTNHHQAPQQFASGTAVELGTSSQNFTDPSQVDLSQHSSQSSQNPRNDATAGSPPRMPDGVKPLCGYVHPDDARKWMMFELVPGSSVYIHQENYNLALSKTRHERPDGKAMARYLMSCFWRQSDLVGASIAEPPKPYQKSLDRGIINAILRFCQNHSKELATDIRRTIQQKIGYAKFYFVKKTQDHDTPLCSPMAVEASPRRMSMEMARRGVDGMALDIQPKASKKGRKPSSFLRRMSECEDLSLRVSSRGATHKTGFNVSSQLSDQLNSGSMLSERLAADIADSEDVARCVSAEKHAASYSGHITGRMSPSCTSHHLPSDQSARSSIRPLAERGQADIPGRSSLNPLEPMSVRVLDSSLSDLPQRGGTVTPGMSRGFLDMFTTMYSTN</sequence>
<feature type="compositionally biased region" description="Polar residues" evidence="1">
    <location>
        <begin position="165"/>
        <end position="184"/>
    </location>
</feature>
<dbReference type="AlphaFoldDB" id="A0A2C9LI69"/>
<dbReference type="RefSeq" id="XP_013084985.2">
    <property type="nucleotide sequence ID" value="XM_013229531.2"/>
</dbReference>
<dbReference type="Proteomes" id="UP000076420">
    <property type="component" value="Unassembled WGS sequence"/>
</dbReference>
<reference evidence="2" key="1">
    <citation type="submission" date="2020-05" db="UniProtKB">
        <authorList>
            <consortium name="EnsemblMetazoa"/>
        </authorList>
    </citation>
    <scope>IDENTIFICATION</scope>
    <source>
        <strain evidence="2">BB02</strain>
    </source>
</reference>
<name>A0A2C9LI69_BIOGL</name>
<organism evidence="2 3">
    <name type="scientific">Biomphalaria glabrata</name>
    <name type="common">Bloodfluke planorb</name>
    <name type="synonym">Freshwater snail</name>
    <dbReference type="NCBI Taxonomy" id="6526"/>
    <lineage>
        <taxon>Eukaryota</taxon>
        <taxon>Metazoa</taxon>
        <taxon>Spiralia</taxon>
        <taxon>Lophotrochozoa</taxon>
        <taxon>Mollusca</taxon>
        <taxon>Gastropoda</taxon>
        <taxon>Heterobranchia</taxon>
        <taxon>Euthyneura</taxon>
        <taxon>Panpulmonata</taxon>
        <taxon>Hygrophila</taxon>
        <taxon>Lymnaeoidea</taxon>
        <taxon>Planorbidae</taxon>
        <taxon>Biomphalaria</taxon>
    </lineage>
</organism>
<evidence type="ECO:0000256" key="1">
    <source>
        <dbReference type="SAM" id="MobiDB-lite"/>
    </source>
</evidence>
<feature type="region of interest" description="Disordered" evidence="1">
    <location>
        <begin position="119"/>
        <end position="220"/>
    </location>
</feature>
<protein>
    <recommendedName>
        <fullName evidence="4">BEN domain-containing protein</fullName>
    </recommendedName>
</protein>
<dbReference type="EnsemblMetazoa" id="BGLB031248-RC">
    <property type="protein sequence ID" value="BGLB031248-PC"/>
    <property type="gene ID" value="BGLB031248"/>
</dbReference>
<feature type="region of interest" description="Disordered" evidence="1">
    <location>
        <begin position="291"/>
        <end position="336"/>
    </location>
</feature>
<evidence type="ECO:0000313" key="2">
    <source>
        <dbReference type="EnsemblMetazoa" id="BGLB031248-PC"/>
    </source>
</evidence>
<dbReference type="VEuPathDB" id="VectorBase:BGLB031248"/>
<feature type="region of interest" description="Disordered" evidence="1">
    <location>
        <begin position="232"/>
        <end position="275"/>
    </location>
</feature>
<feature type="compositionally biased region" description="Polar residues" evidence="1">
    <location>
        <begin position="251"/>
        <end position="263"/>
    </location>
</feature>
<evidence type="ECO:0000313" key="3">
    <source>
        <dbReference type="Proteomes" id="UP000076420"/>
    </source>
</evidence>
<dbReference type="OrthoDB" id="6162283at2759"/>
<feature type="compositionally biased region" description="Polar residues" evidence="1">
    <location>
        <begin position="293"/>
        <end position="320"/>
    </location>
</feature>
<gene>
    <name evidence="2" type="primary">106069790</name>
</gene>